<gene>
    <name evidence="2" type="ORF">HMPREF9440_00798</name>
</gene>
<feature type="non-terminal residue" evidence="2">
    <location>
        <position position="1"/>
    </location>
</feature>
<reference evidence="2 3" key="1">
    <citation type="submission" date="2011-11" db="EMBL/GenBank/DDBJ databases">
        <authorList>
            <person name="Weinstock G."/>
            <person name="Sodergren E."/>
            <person name="Clifton S."/>
            <person name="Fulton L."/>
            <person name="Fulton B."/>
            <person name="Courtney L."/>
            <person name="Fronick C."/>
            <person name="Harrison M."/>
            <person name="Strong C."/>
            <person name="Farmer C."/>
            <person name="Delahaunty K."/>
            <person name="Markovic C."/>
            <person name="Hall O."/>
            <person name="Minx P."/>
            <person name="Tomlinson C."/>
            <person name="Mitreva M."/>
            <person name="Hou S."/>
            <person name="Chen J."/>
            <person name="Wollam A."/>
            <person name="Pepin K.H."/>
            <person name="Johnson M."/>
            <person name="Bhonagiri V."/>
            <person name="Zhang X."/>
            <person name="Suruliraj S."/>
            <person name="Warren W."/>
            <person name="Chinwalla A."/>
            <person name="Mardis E.R."/>
            <person name="Wilson R.K."/>
        </authorList>
    </citation>
    <scope>NUCLEOTIDE SEQUENCE [LARGE SCALE GENOMIC DNA]</scope>
    <source>
        <strain evidence="2 3">YIT 11816</strain>
    </source>
</reference>
<dbReference type="Proteomes" id="UP000004956">
    <property type="component" value="Unassembled WGS sequence"/>
</dbReference>
<comment type="caution">
    <text evidence="2">The sequence shown here is derived from an EMBL/GenBank/DDBJ whole genome shotgun (WGS) entry which is preliminary data.</text>
</comment>
<sequence length="55" mass="6185">SKFYFFTVPKPIVPPTGRSPGSPRWNPKEPNRPRARPAGRFVISAPLIFFRGAFA</sequence>
<organism evidence="2 3">
    <name type="scientific">Sutterella parvirubra YIT 11816</name>
    <dbReference type="NCBI Taxonomy" id="762967"/>
    <lineage>
        <taxon>Bacteria</taxon>
        <taxon>Pseudomonadati</taxon>
        <taxon>Pseudomonadota</taxon>
        <taxon>Betaproteobacteria</taxon>
        <taxon>Burkholderiales</taxon>
        <taxon>Sutterellaceae</taxon>
        <taxon>Sutterella</taxon>
    </lineage>
</organism>
<protein>
    <submittedName>
        <fullName evidence="2">Uncharacterized protein</fullName>
    </submittedName>
</protein>
<evidence type="ECO:0000256" key="1">
    <source>
        <dbReference type="SAM" id="MobiDB-lite"/>
    </source>
</evidence>
<dbReference type="AlphaFoldDB" id="H3KDI9"/>
<accession>H3KDI9</accession>
<feature type="region of interest" description="Disordered" evidence="1">
    <location>
        <begin position="14"/>
        <end position="36"/>
    </location>
</feature>
<evidence type="ECO:0000313" key="3">
    <source>
        <dbReference type="Proteomes" id="UP000004956"/>
    </source>
</evidence>
<keyword evidence="3" id="KW-1185">Reference proteome</keyword>
<dbReference type="HOGENOM" id="CLU_3037417_0_0_4"/>
<name>H3KDI9_9BURK</name>
<evidence type="ECO:0000313" key="2">
    <source>
        <dbReference type="EMBL" id="EHY31823.1"/>
    </source>
</evidence>
<dbReference type="EMBL" id="AFBQ01000109">
    <property type="protein sequence ID" value="EHY31823.1"/>
    <property type="molecule type" value="Genomic_DNA"/>
</dbReference>
<proteinExistence type="predicted"/>